<evidence type="ECO:0000256" key="2">
    <source>
        <dbReference type="SAM" id="SignalP"/>
    </source>
</evidence>
<evidence type="ECO:0000256" key="1">
    <source>
        <dbReference type="SAM" id="MobiDB-lite"/>
    </source>
</evidence>
<dbReference type="Proteomes" id="UP000016932">
    <property type="component" value="Unassembled WGS sequence"/>
</dbReference>
<organism evidence="3 4">
    <name type="scientific">Pseudocercospora fijiensis (strain CIRAD86)</name>
    <name type="common">Black leaf streak disease fungus</name>
    <name type="synonym">Mycosphaerella fijiensis</name>
    <dbReference type="NCBI Taxonomy" id="383855"/>
    <lineage>
        <taxon>Eukaryota</taxon>
        <taxon>Fungi</taxon>
        <taxon>Dikarya</taxon>
        <taxon>Ascomycota</taxon>
        <taxon>Pezizomycotina</taxon>
        <taxon>Dothideomycetes</taxon>
        <taxon>Dothideomycetidae</taxon>
        <taxon>Mycosphaerellales</taxon>
        <taxon>Mycosphaerellaceae</taxon>
        <taxon>Pseudocercospora</taxon>
    </lineage>
</organism>
<feature type="region of interest" description="Disordered" evidence="1">
    <location>
        <begin position="310"/>
        <end position="334"/>
    </location>
</feature>
<dbReference type="STRING" id="383855.M3AIM6"/>
<dbReference type="RefSeq" id="XP_007932076.1">
    <property type="nucleotide sequence ID" value="XM_007933885.1"/>
</dbReference>
<dbReference type="HOGENOM" id="CLU_831894_0_0_1"/>
<feature type="compositionally biased region" description="Low complexity" evidence="1">
    <location>
        <begin position="319"/>
        <end position="334"/>
    </location>
</feature>
<dbReference type="GeneID" id="19342037"/>
<dbReference type="EMBL" id="KB446566">
    <property type="protein sequence ID" value="EME77307.1"/>
    <property type="molecule type" value="Genomic_DNA"/>
</dbReference>
<feature type="chain" id="PRO_5012226643" evidence="2">
    <location>
        <begin position="16"/>
        <end position="334"/>
    </location>
</feature>
<evidence type="ECO:0000313" key="4">
    <source>
        <dbReference type="Proteomes" id="UP000016932"/>
    </source>
</evidence>
<protein>
    <submittedName>
        <fullName evidence="3">Uncharacterized protein</fullName>
    </submittedName>
</protein>
<name>M3AIM6_PSEFD</name>
<reference evidence="3 4" key="1">
    <citation type="journal article" date="2012" name="PLoS Pathog.">
        <title>Diverse lifestyles and strategies of plant pathogenesis encoded in the genomes of eighteen Dothideomycetes fungi.</title>
        <authorList>
            <person name="Ohm R.A."/>
            <person name="Feau N."/>
            <person name="Henrissat B."/>
            <person name="Schoch C.L."/>
            <person name="Horwitz B.A."/>
            <person name="Barry K.W."/>
            <person name="Condon B.J."/>
            <person name="Copeland A.C."/>
            <person name="Dhillon B."/>
            <person name="Glaser F."/>
            <person name="Hesse C.N."/>
            <person name="Kosti I."/>
            <person name="LaButti K."/>
            <person name="Lindquist E.A."/>
            <person name="Lucas S."/>
            <person name="Salamov A.A."/>
            <person name="Bradshaw R.E."/>
            <person name="Ciuffetti L."/>
            <person name="Hamelin R.C."/>
            <person name="Kema G.H.J."/>
            <person name="Lawrence C."/>
            <person name="Scott J.A."/>
            <person name="Spatafora J.W."/>
            <person name="Turgeon B.G."/>
            <person name="de Wit P.J.G.M."/>
            <person name="Zhong S."/>
            <person name="Goodwin S.B."/>
            <person name="Grigoriev I.V."/>
        </authorList>
    </citation>
    <scope>NUCLEOTIDE SEQUENCE [LARGE SCALE GENOMIC DNA]</scope>
    <source>
        <strain evidence="3 4">CIRAD86</strain>
    </source>
</reference>
<sequence length="334" mass="38620">MLVVLSIFLFWLLGAFTPDPGPPAQDDSVVWSLGHVAEEWFIPIPAQFYVEMDHAIAALENGGRLRAVLPQAYTDSRELLRFCADFRNHSASIEHRIKQDVFLRASSDLKALRWDLTRYLVSSQQAKTWYGRWSEEGWRKAGLGLPAQEELRQNIFDGIYEFLKLQSNVVNELWWASVDVEWDAALLWQAYKLNFTRSVEEVESAAHEACVRDYEIKPQDGRDQDAQDECDTINPHGFLRDADLLKHERQLDDLKSDAHDVRMSLEKWQRKIPQILTEYRQGMGRSLTTPELEARWRAWVSSMEEQELERKRNSGELPAQTVPAADTTTTITWA</sequence>
<accession>M3AIM6</accession>
<proteinExistence type="predicted"/>
<dbReference type="KEGG" id="pfj:MYCFIDRAFT_83253"/>
<keyword evidence="4" id="KW-1185">Reference proteome</keyword>
<gene>
    <name evidence="3" type="ORF">MYCFIDRAFT_83253</name>
</gene>
<dbReference type="VEuPathDB" id="FungiDB:MYCFIDRAFT_83253"/>
<keyword evidence="2" id="KW-0732">Signal</keyword>
<dbReference type="OrthoDB" id="3647163at2759"/>
<dbReference type="AlphaFoldDB" id="M3AIM6"/>
<evidence type="ECO:0000313" key="3">
    <source>
        <dbReference type="EMBL" id="EME77307.1"/>
    </source>
</evidence>
<feature type="signal peptide" evidence="2">
    <location>
        <begin position="1"/>
        <end position="15"/>
    </location>
</feature>